<dbReference type="PROSITE" id="PS50977">
    <property type="entry name" value="HTH_TETR_2"/>
    <property type="match status" value="1"/>
</dbReference>
<evidence type="ECO:0000259" key="3">
    <source>
        <dbReference type="PROSITE" id="PS50977"/>
    </source>
</evidence>
<dbReference type="InterPro" id="IPR041583">
    <property type="entry name" value="TetR_C_31"/>
</dbReference>
<dbReference type="GO" id="GO:0003677">
    <property type="term" value="F:DNA binding"/>
    <property type="evidence" value="ECO:0007669"/>
    <property type="project" value="UniProtKB-UniRule"/>
</dbReference>
<evidence type="ECO:0000256" key="2">
    <source>
        <dbReference type="PROSITE-ProRule" id="PRU00335"/>
    </source>
</evidence>
<dbReference type="Gene3D" id="1.10.357.10">
    <property type="entry name" value="Tetracycline Repressor, domain 2"/>
    <property type="match status" value="1"/>
</dbReference>
<gene>
    <name evidence="4" type="ORF">FHR38_004576</name>
</gene>
<feature type="domain" description="HTH tetR-type" evidence="3">
    <location>
        <begin position="2"/>
        <end position="62"/>
    </location>
</feature>
<dbReference type="AlphaFoldDB" id="A0A7W7WRZ7"/>
<dbReference type="EMBL" id="JACHJW010000001">
    <property type="protein sequence ID" value="MBB4960843.1"/>
    <property type="molecule type" value="Genomic_DNA"/>
</dbReference>
<proteinExistence type="predicted"/>
<dbReference type="RefSeq" id="WP_184536556.1">
    <property type="nucleotide sequence ID" value="NZ_JACHJW010000001.1"/>
</dbReference>
<keyword evidence="5" id="KW-1185">Reference proteome</keyword>
<protein>
    <submittedName>
        <fullName evidence="4">DNA-binding transcriptional regulator YbjK</fullName>
    </submittedName>
</protein>
<feature type="DNA-binding region" description="H-T-H motif" evidence="2">
    <location>
        <begin position="25"/>
        <end position="44"/>
    </location>
</feature>
<name>A0A7W7WRZ7_9ACTN</name>
<organism evidence="4 5">
    <name type="scientific">Micromonospora polyrhachis</name>
    <dbReference type="NCBI Taxonomy" id="1282883"/>
    <lineage>
        <taxon>Bacteria</taxon>
        <taxon>Bacillati</taxon>
        <taxon>Actinomycetota</taxon>
        <taxon>Actinomycetes</taxon>
        <taxon>Micromonosporales</taxon>
        <taxon>Micromonosporaceae</taxon>
        <taxon>Micromonospora</taxon>
    </lineage>
</organism>
<sequence length="188" mass="20302">MENRQVRITDAAIRVLGERGLRQLTHRAVDAESGLPAGSTSNYFRTRDALLTGVVTRMTELDREAWQHFAGSIQPADIDELAGALGEFVRFATGPGRCQTLARLALFVEAGVRPELQQELVRGNREIVEWGVPWLRGIGSADPVGHGRLLADYLDGVLLHGVAFPDTKTDPVPGIRLLLGGLVTADGG</sequence>
<keyword evidence="1 2" id="KW-0238">DNA-binding</keyword>
<dbReference type="SUPFAM" id="SSF46689">
    <property type="entry name" value="Homeodomain-like"/>
    <property type="match status" value="1"/>
</dbReference>
<dbReference type="InterPro" id="IPR009057">
    <property type="entry name" value="Homeodomain-like_sf"/>
</dbReference>
<evidence type="ECO:0000256" key="1">
    <source>
        <dbReference type="ARBA" id="ARBA00023125"/>
    </source>
</evidence>
<dbReference type="Pfam" id="PF00440">
    <property type="entry name" value="TetR_N"/>
    <property type="match status" value="1"/>
</dbReference>
<accession>A0A7W7WRZ7</accession>
<dbReference type="InterPro" id="IPR001647">
    <property type="entry name" value="HTH_TetR"/>
</dbReference>
<comment type="caution">
    <text evidence="4">The sequence shown here is derived from an EMBL/GenBank/DDBJ whole genome shotgun (WGS) entry which is preliminary data.</text>
</comment>
<dbReference type="Pfam" id="PF17940">
    <property type="entry name" value="TetR_C_31"/>
    <property type="match status" value="1"/>
</dbReference>
<dbReference type="Proteomes" id="UP000578819">
    <property type="component" value="Unassembled WGS sequence"/>
</dbReference>
<reference evidence="4 5" key="1">
    <citation type="submission" date="2020-08" db="EMBL/GenBank/DDBJ databases">
        <title>Sequencing the genomes of 1000 actinobacteria strains.</title>
        <authorList>
            <person name="Klenk H.-P."/>
        </authorList>
    </citation>
    <scope>NUCLEOTIDE SEQUENCE [LARGE SCALE GENOMIC DNA]</scope>
    <source>
        <strain evidence="4 5">DSM 45886</strain>
    </source>
</reference>
<evidence type="ECO:0000313" key="5">
    <source>
        <dbReference type="Proteomes" id="UP000578819"/>
    </source>
</evidence>
<evidence type="ECO:0000313" key="4">
    <source>
        <dbReference type="EMBL" id="MBB4960843.1"/>
    </source>
</evidence>